<dbReference type="Proteomes" id="UP000184036">
    <property type="component" value="Unassembled WGS sequence"/>
</dbReference>
<dbReference type="GO" id="GO:0015648">
    <property type="term" value="F:lipid-linked peptidoglycan transporter activity"/>
    <property type="evidence" value="ECO:0007669"/>
    <property type="project" value="TreeGrafter"/>
</dbReference>
<evidence type="ECO:0000256" key="5">
    <source>
        <dbReference type="ARBA" id="ARBA00023136"/>
    </source>
</evidence>
<feature type="transmembrane region" description="Helical" evidence="6">
    <location>
        <begin position="177"/>
        <end position="210"/>
    </location>
</feature>
<evidence type="ECO:0000256" key="2">
    <source>
        <dbReference type="ARBA" id="ARBA00022692"/>
    </source>
</evidence>
<organism evidence="7 8">
    <name type="scientific">Flavobacterium segetis</name>
    <dbReference type="NCBI Taxonomy" id="271157"/>
    <lineage>
        <taxon>Bacteria</taxon>
        <taxon>Pseudomonadati</taxon>
        <taxon>Bacteroidota</taxon>
        <taxon>Flavobacteriia</taxon>
        <taxon>Flavobacteriales</taxon>
        <taxon>Flavobacteriaceae</taxon>
        <taxon>Flavobacterium</taxon>
    </lineage>
</organism>
<dbReference type="GO" id="GO:0008360">
    <property type="term" value="P:regulation of cell shape"/>
    <property type="evidence" value="ECO:0007669"/>
    <property type="project" value="UniProtKB-KW"/>
</dbReference>
<sequence>MKNQSISNNIDWISIIIYTSLVILGWLNIYSSSLSSMEDTYQKQLIFIILTIPLIFIILAVDGKFYEKYASIIFVVSLLSLAGLFLFGKTIAGQRCWYAIGSFTLQPSEFAKAATALALAKYLSDTQINLKDVSKQLQALAIIILPVLLIIPQPDPGSALIYSVFIIVLYREGLPSWYVWTGFITILLFVLTLVLEPLYVILIGLAVIIIVHLKSRLADRNIVLSSILFAIISGFVLSVNYVFENVFKQHHRDRFNILLGKTVDMKGIGYNTNQSEIAIGSGGWIGKGFLEGTQTKGGFVPEQHTDYIFTTVGEEWGFAGSVVVIALFAGLLLRIIYLAERQKTKFSRVYGYCVAGILFMHFFVNIAMVIGIFPTIGVPLPFFSYGGSGLWGFTILLFIFIKMDANKVNEW</sequence>
<keyword evidence="8" id="KW-1185">Reference proteome</keyword>
<evidence type="ECO:0000256" key="6">
    <source>
        <dbReference type="SAM" id="Phobius"/>
    </source>
</evidence>
<name>A0A1M5F6E7_9FLAO</name>
<feature type="transmembrane region" description="Helical" evidence="6">
    <location>
        <begin position="45"/>
        <end position="63"/>
    </location>
</feature>
<feature type="transmembrane region" description="Helical" evidence="6">
    <location>
        <begin position="382"/>
        <end position="401"/>
    </location>
</feature>
<keyword evidence="3" id="KW-0133">Cell shape</keyword>
<evidence type="ECO:0000256" key="1">
    <source>
        <dbReference type="ARBA" id="ARBA00004141"/>
    </source>
</evidence>
<dbReference type="OrthoDB" id="9768187at2"/>
<dbReference type="GO" id="GO:0005886">
    <property type="term" value="C:plasma membrane"/>
    <property type="evidence" value="ECO:0007669"/>
    <property type="project" value="TreeGrafter"/>
</dbReference>
<dbReference type="Pfam" id="PF01098">
    <property type="entry name" value="FTSW_RODA_SPOVE"/>
    <property type="match status" value="2"/>
</dbReference>
<protein>
    <submittedName>
        <fullName evidence="7">Rod shape determining protein RodA</fullName>
    </submittedName>
</protein>
<dbReference type="RefSeq" id="WP_072988184.1">
    <property type="nucleotide sequence ID" value="NZ_FQWE01000002.1"/>
</dbReference>
<accession>A0A1M5F6E7</accession>
<dbReference type="EMBL" id="FQWE01000002">
    <property type="protein sequence ID" value="SHF87106.1"/>
    <property type="molecule type" value="Genomic_DNA"/>
</dbReference>
<keyword evidence="2 6" id="KW-0812">Transmembrane</keyword>
<evidence type="ECO:0000313" key="7">
    <source>
        <dbReference type="EMBL" id="SHF87106.1"/>
    </source>
</evidence>
<dbReference type="InterPro" id="IPR001182">
    <property type="entry name" value="FtsW/RodA"/>
</dbReference>
<feature type="transmembrane region" description="Helical" evidence="6">
    <location>
        <begin position="12"/>
        <end position="33"/>
    </location>
</feature>
<dbReference type="AlphaFoldDB" id="A0A1M5F6E7"/>
<dbReference type="GO" id="GO:0051301">
    <property type="term" value="P:cell division"/>
    <property type="evidence" value="ECO:0007669"/>
    <property type="project" value="InterPro"/>
</dbReference>
<keyword evidence="5 6" id="KW-0472">Membrane</keyword>
<evidence type="ECO:0000313" key="8">
    <source>
        <dbReference type="Proteomes" id="UP000184036"/>
    </source>
</evidence>
<feature type="transmembrane region" description="Helical" evidence="6">
    <location>
        <begin position="222"/>
        <end position="243"/>
    </location>
</feature>
<reference evidence="8" key="1">
    <citation type="submission" date="2016-11" db="EMBL/GenBank/DDBJ databases">
        <authorList>
            <person name="Varghese N."/>
            <person name="Submissions S."/>
        </authorList>
    </citation>
    <scope>NUCLEOTIDE SEQUENCE [LARGE SCALE GENOMIC DNA]</scope>
    <source>
        <strain evidence="8">DSM 19741</strain>
    </source>
</reference>
<comment type="subcellular location">
    <subcellularLocation>
        <location evidence="1">Membrane</location>
        <topology evidence="1">Multi-pass membrane protein</topology>
    </subcellularLocation>
</comment>
<proteinExistence type="predicted"/>
<dbReference type="NCBIfam" id="NF037961">
    <property type="entry name" value="RodA_shape"/>
    <property type="match status" value="1"/>
</dbReference>
<gene>
    <name evidence="7" type="ORF">SAMN05444396_102170</name>
</gene>
<feature type="transmembrane region" description="Helical" evidence="6">
    <location>
        <begin position="69"/>
        <end position="87"/>
    </location>
</feature>
<dbReference type="STRING" id="271157.SAMN05444396_102170"/>
<evidence type="ECO:0000256" key="3">
    <source>
        <dbReference type="ARBA" id="ARBA00022960"/>
    </source>
</evidence>
<dbReference type="GO" id="GO:0032153">
    <property type="term" value="C:cell division site"/>
    <property type="evidence" value="ECO:0007669"/>
    <property type="project" value="TreeGrafter"/>
</dbReference>
<feature type="transmembrane region" description="Helical" evidence="6">
    <location>
        <begin position="316"/>
        <end position="337"/>
    </location>
</feature>
<dbReference type="PANTHER" id="PTHR30474">
    <property type="entry name" value="CELL CYCLE PROTEIN"/>
    <property type="match status" value="1"/>
</dbReference>
<keyword evidence="4 6" id="KW-1133">Transmembrane helix</keyword>
<feature type="transmembrane region" description="Helical" evidence="6">
    <location>
        <begin position="349"/>
        <end position="376"/>
    </location>
</feature>
<dbReference type="PANTHER" id="PTHR30474:SF1">
    <property type="entry name" value="PEPTIDOGLYCAN GLYCOSYLTRANSFERASE MRDB"/>
    <property type="match status" value="1"/>
</dbReference>
<evidence type="ECO:0000256" key="4">
    <source>
        <dbReference type="ARBA" id="ARBA00022989"/>
    </source>
</evidence>
<feature type="transmembrane region" description="Helical" evidence="6">
    <location>
        <begin position="139"/>
        <end position="171"/>
    </location>
</feature>